<evidence type="ECO:0008006" key="5">
    <source>
        <dbReference type="Google" id="ProtNLM"/>
    </source>
</evidence>
<feature type="compositionally biased region" description="Gly residues" evidence="1">
    <location>
        <begin position="129"/>
        <end position="142"/>
    </location>
</feature>
<evidence type="ECO:0000313" key="4">
    <source>
        <dbReference type="Proteomes" id="UP000507470"/>
    </source>
</evidence>
<dbReference type="EMBL" id="CACVKT020000567">
    <property type="protein sequence ID" value="CAC5360503.1"/>
    <property type="molecule type" value="Genomic_DNA"/>
</dbReference>
<feature type="compositionally biased region" description="Basic and acidic residues" evidence="1">
    <location>
        <begin position="150"/>
        <end position="175"/>
    </location>
</feature>
<sequence length="275" mass="30636">MVCTPLKTATDDTIILSNYSVSEGILVQVGCREFGQRLTTGAKVVTCLSNAWSPAQTTFKCEWNGELTTYEKLIIGLSSAGGGVLLFGFLLICCLALKNRRDGREKDSDVDSYPPSAINEKVGYAQYGNGGGGGGGGGGGIRGYRPSGNYEKKITSEPRNDFRTDPRYDSSKRDPILWSGYGSNPNPSRVKYLMETGRPEPADGYQFYSGKNPQNPSSQYDNRAFERNDYDRSSGYRDTGYQGTNYQQGKREDYRWNGQLPRAHMARDDRYNRQY</sequence>
<name>A0A6J8A393_MYTCO</name>
<keyword evidence="2" id="KW-0812">Transmembrane</keyword>
<feature type="transmembrane region" description="Helical" evidence="2">
    <location>
        <begin position="73"/>
        <end position="97"/>
    </location>
</feature>
<keyword evidence="2" id="KW-0472">Membrane</keyword>
<keyword evidence="2" id="KW-1133">Transmembrane helix</keyword>
<reference evidence="3 4" key="1">
    <citation type="submission" date="2020-06" db="EMBL/GenBank/DDBJ databases">
        <authorList>
            <person name="Li R."/>
            <person name="Bekaert M."/>
        </authorList>
    </citation>
    <scope>NUCLEOTIDE SEQUENCE [LARGE SCALE GENOMIC DNA]</scope>
    <source>
        <strain evidence="4">wild</strain>
    </source>
</reference>
<dbReference type="AlphaFoldDB" id="A0A6J8A393"/>
<evidence type="ECO:0000256" key="2">
    <source>
        <dbReference type="SAM" id="Phobius"/>
    </source>
</evidence>
<protein>
    <recommendedName>
        <fullName evidence="5">Sushi domain-containing protein</fullName>
    </recommendedName>
</protein>
<evidence type="ECO:0000313" key="3">
    <source>
        <dbReference type="EMBL" id="CAC5360503.1"/>
    </source>
</evidence>
<feature type="compositionally biased region" description="Polar residues" evidence="1">
    <location>
        <begin position="209"/>
        <end position="221"/>
    </location>
</feature>
<organism evidence="3 4">
    <name type="scientific">Mytilus coruscus</name>
    <name type="common">Sea mussel</name>
    <dbReference type="NCBI Taxonomy" id="42192"/>
    <lineage>
        <taxon>Eukaryota</taxon>
        <taxon>Metazoa</taxon>
        <taxon>Spiralia</taxon>
        <taxon>Lophotrochozoa</taxon>
        <taxon>Mollusca</taxon>
        <taxon>Bivalvia</taxon>
        <taxon>Autobranchia</taxon>
        <taxon>Pteriomorphia</taxon>
        <taxon>Mytilida</taxon>
        <taxon>Mytiloidea</taxon>
        <taxon>Mytilidae</taxon>
        <taxon>Mytilinae</taxon>
        <taxon>Mytilus</taxon>
    </lineage>
</organism>
<proteinExistence type="predicted"/>
<keyword evidence="4" id="KW-1185">Reference proteome</keyword>
<accession>A0A6J8A393</accession>
<dbReference type="Proteomes" id="UP000507470">
    <property type="component" value="Unassembled WGS sequence"/>
</dbReference>
<feature type="region of interest" description="Disordered" evidence="1">
    <location>
        <begin position="197"/>
        <end position="252"/>
    </location>
</feature>
<feature type="region of interest" description="Disordered" evidence="1">
    <location>
        <begin position="129"/>
        <end position="182"/>
    </location>
</feature>
<evidence type="ECO:0000256" key="1">
    <source>
        <dbReference type="SAM" id="MobiDB-lite"/>
    </source>
</evidence>
<dbReference type="OrthoDB" id="6097853at2759"/>
<gene>
    <name evidence="3" type="ORF">MCOR_2964</name>
</gene>
<feature type="compositionally biased region" description="Basic and acidic residues" evidence="1">
    <location>
        <begin position="223"/>
        <end position="235"/>
    </location>
</feature>